<dbReference type="PROSITE" id="PS51257">
    <property type="entry name" value="PROKAR_LIPOPROTEIN"/>
    <property type="match status" value="1"/>
</dbReference>
<comment type="caution">
    <text evidence="1">The sequence shown here is derived from an EMBL/GenBank/DDBJ whole genome shotgun (WGS) entry which is preliminary data.</text>
</comment>
<sequence>MMRSVRDPLVRAARRAWPAAALAAAAVLAAGCFNPFDPRIASVRGATQARPVPGSARGVVELFQWCWNNRAYTEYTEIFTEDFLFQYVNRDSAGNQRSEFLNRDQELDTARNLFVEGTATEPPATRINLTYTNTLLAFPDSRPGKAFPWHQEIGVNLTLEIATDEQEYRINGRAVFYLVRGDSARIPIELRPRFPADTSRWWIEFWTDETEESPVAANATGETLPLSVALERARALAARPGATVRATLSGVPPRAARGRRPLQAATVVPRHAAGETAGAPPLEIGWARLKRAYLER</sequence>
<organism evidence="1">
    <name type="scientific">Eiseniibacteriota bacterium</name>
    <dbReference type="NCBI Taxonomy" id="2212470"/>
    <lineage>
        <taxon>Bacteria</taxon>
        <taxon>Candidatus Eiseniibacteriota</taxon>
    </lineage>
</organism>
<evidence type="ECO:0000313" key="1">
    <source>
        <dbReference type="EMBL" id="HGZ43117.1"/>
    </source>
</evidence>
<dbReference type="EMBL" id="DSQF01000012">
    <property type="protein sequence ID" value="HGZ43117.1"/>
    <property type="molecule type" value="Genomic_DNA"/>
</dbReference>
<dbReference type="AlphaFoldDB" id="A0A832MJT2"/>
<proteinExistence type="predicted"/>
<reference evidence="1" key="1">
    <citation type="journal article" date="2020" name="mSystems">
        <title>Genome- and Community-Level Interaction Insights into Carbon Utilization and Element Cycling Functions of Hydrothermarchaeota in Hydrothermal Sediment.</title>
        <authorList>
            <person name="Zhou Z."/>
            <person name="Liu Y."/>
            <person name="Xu W."/>
            <person name="Pan J."/>
            <person name="Luo Z.H."/>
            <person name="Li M."/>
        </authorList>
    </citation>
    <scope>NUCLEOTIDE SEQUENCE [LARGE SCALE GENOMIC DNA]</scope>
    <source>
        <strain evidence="1">SpSt-381</strain>
    </source>
</reference>
<protein>
    <submittedName>
        <fullName evidence="1">Uncharacterized protein</fullName>
    </submittedName>
</protein>
<gene>
    <name evidence="1" type="ORF">ENR23_06780</name>
</gene>
<accession>A0A832MJT2</accession>
<name>A0A832MJT2_UNCEI</name>